<dbReference type="Gramene" id="AET4Gv20057100.1">
    <property type="protein sequence ID" value="AET4Gv20057100.1"/>
    <property type="gene ID" value="AET4Gv20057100"/>
</dbReference>
<evidence type="ECO:0000313" key="2">
    <source>
        <dbReference type="Proteomes" id="UP000015105"/>
    </source>
</evidence>
<evidence type="ECO:0000313" key="1">
    <source>
        <dbReference type="EnsemblPlants" id="AET4Gv20057100.1"/>
    </source>
</evidence>
<proteinExistence type="predicted"/>
<protein>
    <submittedName>
        <fullName evidence="1">Uncharacterized protein</fullName>
    </submittedName>
</protein>
<accession>A0A453H437</accession>
<reference evidence="1" key="5">
    <citation type="journal article" date="2021" name="G3 (Bethesda)">
        <title>Aegilops tauschii genome assembly Aet v5.0 features greater sequence contiguity and improved annotation.</title>
        <authorList>
            <person name="Wang L."/>
            <person name="Zhu T."/>
            <person name="Rodriguez J.C."/>
            <person name="Deal K.R."/>
            <person name="Dubcovsky J."/>
            <person name="McGuire P.E."/>
            <person name="Lux T."/>
            <person name="Spannagl M."/>
            <person name="Mayer K.F.X."/>
            <person name="Baldrich P."/>
            <person name="Meyers B.C."/>
            <person name="Huo N."/>
            <person name="Gu Y.Q."/>
            <person name="Zhou H."/>
            <person name="Devos K.M."/>
            <person name="Bennetzen J.L."/>
            <person name="Unver T."/>
            <person name="Budak H."/>
            <person name="Gulick P.J."/>
            <person name="Galiba G."/>
            <person name="Kalapos B."/>
            <person name="Nelson D.R."/>
            <person name="Li P."/>
            <person name="You F.M."/>
            <person name="Luo M.C."/>
            <person name="Dvorak J."/>
        </authorList>
    </citation>
    <scope>NUCLEOTIDE SEQUENCE [LARGE SCALE GENOMIC DNA]</scope>
    <source>
        <strain evidence="1">cv. AL8/78</strain>
    </source>
</reference>
<organism evidence="1 2">
    <name type="scientific">Aegilops tauschii subsp. strangulata</name>
    <name type="common">Goatgrass</name>
    <dbReference type="NCBI Taxonomy" id="200361"/>
    <lineage>
        <taxon>Eukaryota</taxon>
        <taxon>Viridiplantae</taxon>
        <taxon>Streptophyta</taxon>
        <taxon>Embryophyta</taxon>
        <taxon>Tracheophyta</taxon>
        <taxon>Spermatophyta</taxon>
        <taxon>Magnoliopsida</taxon>
        <taxon>Liliopsida</taxon>
        <taxon>Poales</taxon>
        <taxon>Poaceae</taxon>
        <taxon>BOP clade</taxon>
        <taxon>Pooideae</taxon>
        <taxon>Triticodae</taxon>
        <taxon>Triticeae</taxon>
        <taxon>Triticinae</taxon>
        <taxon>Aegilops</taxon>
    </lineage>
</organism>
<reference evidence="2" key="2">
    <citation type="journal article" date="2017" name="Nat. Plants">
        <title>The Aegilops tauschii genome reveals multiple impacts of transposons.</title>
        <authorList>
            <person name="Zhao G."/>
            <person name="Zou C."/>
            <person name="Li K."/>
            <person name="Wang K."/>
            <person name="Li T."/>
            <person name="Gao L."/>
            <person name="Zhang X."/>
            <person name="Wang H."/>
            <person name="Yang Z."/>
            <person name="Liu X."/>
            <person name="Jiang W."/>
            <person name="Mao L."/>
            <person name="Kong X."/>
            <person name="Jiao Y."/>
            <person name="Jia J."/>
        </authorList>
    </citation>
    <scope>NUCLEOTIDE SEQUENCE [LARGE SCALE GENOMIC DNA]</scope>
    <source>
        <strain evidence="2">cv. AL8/78</strain>
    </source>
</reference>
<name>A0A453H437_AEGTS</name>
<dbReference type="EnsemblPlants" id="AET4Gv20057100.1">
    <property type="protein sequence ID" value="AET4Gv20057100.1"/>
    <property type="gene ID" value="AET4Gv20057100"/>
</dbReference>
<dbReference type="AlphaFoldDB" id="A0A453H437"/>
<reference evidence="2" key="1">
    <citation type="journal article" date="2014" name="Science">
        <title>Ancient hybridizations among the ancestral genomes of bread wheat.</title>
        <authorList>
            <consortium name="International Wheat Genome Sequencing Consortium,"/>
            <person name="Marcussen T."/>
            <person name="Sandve S.R."/>
            <person name="Heier L."/>
            <person name="Spannagl M."/>
            <person name="Pfeifer M."/>
            <person name="Jakobsen K.S."/>
            <person name="Wulff B.B."/>
            <person name="Steuernagel B."/>
            <person name="Mayer K.F."/>
            <person name="Olsen O.A."/>
        </authorList>
    </citation>
    <scope>NUCLEOTIDE SEQUENCE [LARGE SCALE GENOMIC DNA]</scope>
    <source>
        <strain evidence="2">cv. AL8/78</strain>
    </source>
</reference>
<reference evidence="1" key="4">
    <citation type="submission" date="2019-03" db="UniProtKB">
        <authorList>
            <consortium name="EnsemblPlants"/>
        </authorList>
    </citation>
    <scope>IDENTIFICATION</scope>
</reference>
<keyword evidence="2" id="KW-1185">Reference proteome</keyword>
<sequence>MLKVSCSEPGWTWHSPSLALAATTAAYPWWLSAMKSAPKHLRTLLEFSRHLAALAPRCVCCCCLGCF</sequence>
<reference evidence="1" key="3">
    <citation type="journal article" date="2017" name="Nature">
        <title>Genome sequence of the progenitor of the wheat D genome Aegilops tauschii.</title>
        <authorList>
            <person name="Luo M.C."/>
            <person name="Gu Y.Q."/>
            <person name="Puiu D."/>
            <person name="Wang H."/>
            <person name="Twardziok S.O."/>
            <person name="Deal K.R."/>
            <person name="Huo N."/>
            <person name="Zhu T."/>
            <person name="Wang L."/>
            <person name="Wang Y."/>
            <person name="McGuire P.E."/>
            <person name="Liu S."/>
            <person name="Long H."/>
            <person name="Ramasamy R.K."/>
            <person name="Rodriguez J.C."/>
            <person name="Van S.L."/>
            <person name="Yuan L."/>
            <person name="Wang Z."/>
            <person name="Xia Z."/>
            <person name="Xiao L."/>
            <person name="Anderson O.D."/>
            <person name="Ouyang S."/>
            <person name="Liang Y."/>
            <person name="Zimin A.V."/>
            <person name="Pertea G."/>
            <person name="Qi P."/>
            <person name="Bennetzen J.L."/>
            <person name="Dai X."/>
            <person name="Dawson M.W."/>
            <person name="Muller H.G."/>
            <person name="Kugler K."/>
            <person name="Rivarola-Duarte L."/>
            <person name="Spannagl M."/>
            <person name="Mayer K.F.X."/>
            <person name="Lu F.H."/>
            <person name="Bevan M.W."/>
            <person name="Leroy P."/>
            <person name="Li P."/>
            <person name="You F.M."/>
            <person name="Sun Q."/>
            <person name="Liu Z."/>
            <person name="Lyons E."/>
            <person name="Wicker T."/>
            <person name="Salzberg S.L."/>
            <person name="Devos K.M."/>
            <person name="Dvorak J."/>
        </authorList>
    </citation>
    <scope>NUCLEOTIDE SEQUENCE [LARGE SCALE GENOMIC DNA]</scope>
    <source>
        <strain evidence="1">cv. AL8/78</strain>
    </source>
</reference>
<dbReference type="Proteomes" id="UP000015105">
    <property type="component" value="Chromosome 4D"/>
</dbReference>